<name>A0ABD1YAD4_9MARC</name>
<accession>A0ABD1YAD4</accession>
<dbReference type="AlphaFoldDB" id="A0ABD1YAD4"/>
<sequence length="238" mass="28137">MVREKMFLKHARYLTIINGDEEAPNLSRATVILCRGNDVLYTSTEWQQKLEAPYTSFPDWNCVVFSEGLREGGVKCPNCRISFHRDMIRKFYMERIAPPEHATTYFANPVKLRRSRLILPFLYGCLDCYLNAYECGVPLDERKEMLSDFIKKVDTQFPNSVLDEEDQYPSPYDLHAEVKHLLRFYLRREIADREQFAEYMQQVGARFMRRTWPPECWNSRVIERNLAVVHGVPFYDIG</sequence>
<comment type="caution">
    <text evidence="1">The sequence shown here is derived from an EMBL/GenBank/DDBJ whole genome shotgun (WGS) entry which is preliminary data.</text>
</comment>
<organism evidence="1 2">
    <name type="scientific">Riccia fluitans</name>
    <dbReference type="NCBI Taxonomy" id="41844"/>
    <lineage>
        <taxon>Eukaryota</taxon>
        <taxon>Viridiplantae</taxon>
        <taxon>Streptophyta</taxon>
        <taxon>Embryophyta</taxon>
        <taxon>Marchantiophyta</taxon>
        <taxon>Marchantiopsida</taxon>
        <taxon>Marchantiidae</taxon>
        <taxon>Marchantiales</taxon>
        <taxon>Ricciaceae</taxon>
        <taxon>Riccia</taxon>
    </lineage>
</organism>
<gene>
    <name evidence="1" type="ORF">R1flu_002589</name>
</gene>
<proteinExistence type="predicted"/>
<keyword evidence="2" id="KW-1185">Reference proteome</keyword>
<protein>
    <submittedName>
        <fullName evidence="1">Uncharacterized protein</fullName>
    </submittedName>
</protein>
<reference evidence="1 2" key="1">
    <citation type="submission" date="2024-09" db="EMBL/GenBank/DDBJ databases">
        <title>Chromosome-scale assembly of Riccia fluitans.</title>
        <authorList>
            <person name="Paukszto L."/>
            <person name="Sawicki J."/>
            <person name="Karawczyk K."/>
            <person name="Piernik-Szablinska J."/>
            <person name="Szczecinska M."/>
            <person name="Mazdziarz M."/>
        </authorList>
    </citation>
    <scope>NUCLEOTIDE SEQUENCE [LARGE SCALE GENOMIC DNA]</scope>
    <source>
        <strain evidence="1">Rf_01</strain>
        <tissue evidence="1">Aerial parts of the thallus</tissue>
    </source>
</reference>
<dbReference type="EMBL" id="JBHFFA010000006">
    <property type="protein sequence ID" value="KAL2622384.1"/>
    <property type="molecule type" value="Genomic_DNA"/>
</dbReference>
<dbReference type="Proteomes" id="UP001605036">
    <property type="component" value="Unassembled WGS sequence"/>
</dbReference>
<evidence type="ECO:0000313" key="1">
    <source>
        <dbReference type="EMBL" id="KAL2622384.1"/>
    </source>
</evidence>
<evidence type="ECO:0000313" key="2">
    <source>
        <dbReference type="Proteomes" id="UP001605036"/>
    </source>
</evidence>